<dbReference type="Pfam" id="PF00400">
    <property type="entry name" value="WD40"/>
    <property type="match status" value="3"/>
</dbReference>
<evidence type="ECO:0000313" key="3">
    <source>
        <dbReference type="Proteomes" id="UP000023152"/>
    </source>
</evidence>
<comment type="caution">
    <text evidence="2">The sequence shown here is derived from an EMBL/GenBank/DDBJ whole genome shotgun (WGS) entry which is preliminary data.</text>
</comment>
<evidence type="ECO:0000313" key="2">
    <source>
        <dbReference type="EMBL" id="ETO10173.1"/>
    </source>
</evidence>
<dbReference type="InterPro" id="IPR001680">
    <property type="entry name" value="WD40_rpt"/>
</dbReference>
<sequence>MYITYTYSPISLHYTLSFNCKILQYCNILQHIATFVGSVAVFDLSSGNVLGHLLTSVSGNLSIVCLRQTSKLGTPVPDRELLGHTSSVSFLIADDKNERLFSGGHDGCICVWWKNKKLNDFMQIQTITSVHKSSRFTCMALMPNLQCIAAGTASGHVGIWHEEIYEGVLESDATSYESGFLQALTVTQQMIESKHLLLGKEKQKEAHSKVTKWRCVHTWKAHANGKVAHMFYDEKNNTLTTCGDDGCVRIVYVCHPALFPNTQVVPKDAVAETQDLSLVAINCSRLTAEDYSLPVRSRLRPVFEEIEHLHKIHFKDAKKTLISQHIILFFPKISNHVDCFKKLLSKKLRMF</sequence>
<dbReference type="EMBL" id="ASPP01023607">
    <property type="protein sequence ID" value="ETO10173.1"/>
    <property type="molecule type" value="Genomic_DNA"/>
</dbReference>
<dbReference type="SMART" id="SM00320">
    <property type="entry name" value="WD40"/>
    <property type="match status" value="3"/>
</dbReference>
<dbReference type="Proteomes" id="UP000023152">
    <property type="component" value="Unassembled WGS sequence"/>
</dbReference>
<name>X6M863_RETFI</name>
<gene>
    <name evidence="2" type="ORF">RFI_27200</name>
</gene>
<dbReference type="Gene3D" id="2.130.10.10">
    <property type="entry name" value="YVTN repeat-like/Quinoprotein amine dehydrogenase"/>
    <property type="match status" value="1"/>
</dbReference>
<dbReference type="OrthoDB" id="25131at2759"/>
<keyword evidence="3" id="KW-1185">Reference proteome</keyword>
<keyword evidence="1" id="KW-0853">WD repeat</keyword>
<dbReference type="PROSITE" id="PS50082">
    <property type="entry name" value="WD_REPEATS_2"/>
    <property type="match status" value="1"/>
</dbReference>
<dbReference type="InterPro" id="IPR015943">
    <property type="entry name" value="WD40/YVTN_repeat-like_dom_sf"/>
</dbReference>
<proteinExistence type="predicted"/>
<organism evidence="2 3">
    <name type="scientific">Reticulomyxa filosa</name>
    <dbReference type="NCBI Taxonomy" id="46433"/>
    <lineage>
        <taxon>Eukaryota</taxon>
        <taxon>Sar</taxon>
        <taxon>Rhizaria</taxon>
        <taxon>Retaria</taxon>
        <taxon>Foraminifera</taxon>
        <taxon>Monothalamids</taxon>
        <taxon>Reticulomyxidae</taxon>
        <taxon>Reticulomyxa</taxon>
    </lineage>
</organism>
<reference evidence="2 3" key="1">
    <citation type="journal article" date="2013" name="Curr. Biol.">
        <title>The Genome of the Foraminiferan Reticulomyxa filosa.</title>
        <authorList>
            <person name="Glockner G."/>
            <person name="Hulsmann N."/>
            <person name="Schleicher M."/>
            <person name="Noegel A.A."/>
            <person name="Eichinger L."/>
            <person name="Gallinger C."/>
            <person name="Pawlowski J."/>
            <person name="Sierra R."/>
            <person name="Euteneuer U."/>
            <person name="Pillet L."/>
            <person name="Moustafa A."/>
            <person name="Platzer M."/>
            <person name="Groth M."/>
            <person name="Szafranski K."/>
            <person name="Schliwa M."/>
        </authorList>
    </citation>
    <scope>NUCLEOTIDE SEQUENCE [LARGE SCALE GENOMIC DNA]</scope>
</reference>
<dbReference type="AlphaFoldDB" id="X6M863"/>
<dbReference type="SUPFAM" id="SSF50978">
    <property type="entry name" value="WD40 repeat-like"/>
    <property type="match status" value="1"/>
</dbReference>
<evidence type="ECO:0000256" key="1">
    <source>
        <dbReference type="PROSITE-ProRule" id="PRU00221"/>
    </source>
</evidence>
<protein>
    <submittedName>
        <fullName evidence="2">Uncharacterized protein</fullName>
    </submittedName>
</protein>
<feature type="repeat" description="WD" evidence="1">
    <location>
        <begin position="81"/>
        <end position="112"/>
    </location>
</feature>
<accession>X6M863</accession>
<dbReference type="InterPro" id="IPR036322">
    <property type="entry name" value="WD40_repeat_dom_sf"/>
</dbReference>